<dbReference type="AlphaFoldDB" id="A0A8F9RZJ1"/>
<dbReference type="Pfam" id="PF01395">
    <property type="entry name" value="PBP_GOBP"/>
    <property type="match status" value="1"/>
</dbReference>
<dbReference type="Gene3D" id="1.10.238.20">
    <property type="entry name" value="Pheromone/general odorant binding protein domain"/>
    <property type="match status" value="1"/>
</dbReference>
<dbReference type="SUPFAM" id="SSF47565">
    <property type="entry name" value="Insect pheromone/odorant-binding proteins"/>
    <property type="match status" value="1"/>
</dbReference>
<accession>A0A8F9RZJ1</accession>
<comment type="subcellular location">
    <subcellularLocation>
        <location evidence="1">Secreted</location>
    </subcellularLocation>
</comment>
<dbReference type="GO" id="GO:0005549">
    <property type="term" value="F:odorant binding"/>
    <property type="evidence" value="ECO:0007669"/>
    <property type="project" value="InterPro"/>
</dbReference>
<feature type="chain" id="PRO_5034948530" evidence="5">
    <location>
        <begin position="21"/>
        <end position="130"/>
    </location>
</feature>
<protein>
    <submittedName>
        <fullName evidence="6">OBP30</fullName>
    </submittedName>
</protein>
<evidence type="ECO:0000256" key="5">
    <source>
        <dbReference type="SAM" id="SignalP"/>
    </source>
</evidence>
<dbReference type="SMART" id="SM00708">
    <property type="entry name" value="PhBP"/>
    <property type="match status" value="1"/>
</dbReference>
<feature type="signal peptide" evidence="5">
    <location>
        <begin position="1"/>
        <end position="20"/>
    </location>
</feature>
<dbReference type="InterPro" id="IPR006170">
    <property type="entry name" value="PBP/GOBP"/>
</dbReference>
<name>A0A8F9RZJ1_9MUSC</name>
<dbReference type="InterPro" id="IPR036728">
    <property type="entry name" value="PBP_GOBP_sf"/>
</dbReference>
<keyword evidence="3" id="KW-0964">Secreted</keyword>
<reference evidence="6" key="1">
    <citation type="submission" date="2020-06" db="EMBL/GenBank/DDBJ databases">
        <authorList>
            <person name="Jia H.R."/>
        </authorList>
    </citation>
    <scope>NUCLEOTIDE SEQUENCE</scope>
</reference>
<dbReference type="GO" id="GO:0005615">
    <property type="term" value="C:extracellular space"/>
    <property type="evidence" value="ECO:0007669"/>
    <property type="project" value="TreeGrafter"/>
</dbReference>
<dbReference type="PANTHER" id="PTHR11857:SF43">
    <property type="entry name" value="GEO07291P1-RELATED"/>
    <property type="match status" value="1"/>
</dbReference>
<sequence>MKSILVIALIATFAAESVLAGLTPEQAMEHVTFCKKELNLNDADFKQLVQAKTFADVNEKSKCFFNCFQESEGTLIDGVLQEEKVMDLFIGTVGEKKAREIYDICKKEKGAEKCETAFKLQICYRENGIF</sequence>
<dbReference type="EMBL" id="MT585340">
    <property type="protein sequence ID" value="QYL00053.1"/>
    <property type="molecule type" value="mRNA"/>
</dbReference>
<organism evidence="6">
    <name type="scientific">Eupeodes corollae</name>
    <dbReference type="NCBI Taxonomy" id="290404"/>
    <lineage>
        <taxon>Eukaryota</taxon>
        <taxon>Metazoa</taxon>
        <taxon>Ecdysozoa</taxon>
        <taxon>Arthropoda</taxon>
        <taxon>Hexapoda</taxon>
        <taxon>Insecta</taxon>
        <taxon>Pterygota</taxon>
        <taxon>Neoptera</taxon>
        <taxon>Endopterygota</taxon>
        <taxon>Diptera</taxon>
        <taxon>Brachycera</taxon>
        <taxon>Muscomorpha</taxon>
        <taxon>Syrphoidea</taxon>
        <taxon>Syrphidae</taxon>
        <taxon>Syrphinae</taxon>
        <taxon>Syrphini</taxon>
        <taxon>Eupeodes</taxon>
        <taxon>Eupeodes</taxon>
    </lineage>
</organism>
<keyword evidence="4 5" id="KW-0732">Signal</keyword>
<dbReference type="CDD" id="cd23992">
    <property type="entry name" value="PBP_GOBP"/>
    <property type="match status" value="1"/>
</dbReference>
<dbReference type="GO" id="GO:0007608">
    <property type="term" value="P:sensory perception of smell"/>
    <property type="evidence" value="ECO:0007669"/>
    <property type="project" value="TreeGrafter"/>
</dbReference>
<evidence type="ECO:0000256" key="4">
    <source>
        <dbReference type="ARBA" id="ARBA00022729"/>
    </source>
</evidence>
<proteinExistence type="evidence at transcript level"/>
<dbReference type="PANTHER" id="PTHR11857">
    <property type="entry name" value="ODORANT BINDING PROTEIN-RELATED"/>
    <property type="match status" value="1"/>
</dbReference>
<evidence type="ECO:0000256" key="3">
    <source>
        <dbReference type="ARBA" id="ARBA00022525"/>
    </source>
</evidence>
<evidence type="ECO:0000256" key="2">
    <source>
        <dbReference type="ARBA" id="ARBA00008098"/>
    </source>
</evidence>
<comment type="similarity">
    <text evidence="2">Belongs to the PBP/GOBP family.</text>
</comment>
<evidence type="ECO:0000313" key="6">
    <source>
        <dbReference type="EMBL" id="QYL00053.1"/>
    </source>
</evidence>
<evidence type="ECO:0000256" key="1">
    <source>
        <dbReference type="ARBA" id="ARBA00004613"/>
    </source>
</evidence>